<organism evidence="1 2">
    <name type="scientific">Portunus trituberculatus</name>
    <name type="common">Swimming crab</name>
    <name type="synonym">Neptunus trituberculatus</name>
    <dbReference type="NCBI Taxonomy" id="210409"/>
    <lineage>
        <taxon>Eukaryota</taxon>
        <taxon>Metazoa</taxon>
        <taxon>Ecdysozoa</taxon>
        <taxon>Arthropoda</taxon>
        <taxon>Crustacea</taxon>
        <taxon>Multicrustacea</taxon>
        <taxon>Malacostraca</taxon>
        <taxon>Eumalacostraca</taxon>
        <taxon>Eucarida</taxon>
        <taxon>Decapoda</taxon>
        <taxon>Pleocyemata</taxon>
        <taxon>Brachyura</taxon>
        <taxon>Eubrachyura</taxon>
        <taxon>Portunoidea</taxon>
        <taxon>Portunidae</taxon>
        <taxon>Portuninae</taxon>
        <taxon>Portunus</taxon>
    </lineage>
</organism>
<accession>A0A5B7D5X4</accession>
<comment type="caution">
    <text evidence="1">The sequence shown here is derived from an EMBL/GenBank/DDBJ whole genome shotgun (WGS) entry which is preliminary data.</text>
</comment>
<evidence type="ECO:0000313" key="1">
    <source>
        <dbReference type="EMBL" id="MPC16653.1"/>
    </source>
</evidence>
<evidence type="ECO:0000313" key="2">
    <source>
        <dbReference type="Proteomes" id="UP000324222"/>
    </source>
</evidence>
<gene>
    <name evidence="1" type="ORF">E2C01_009483</name>
</gene>
<keyword evidence="2" id="KW-1185">Reference proteome</keyword>
<proteinExistence type="predicted"/>
<dbReference type="EMBL" id="VSRR010000524">
    <property type="protein sequence ID" value="MPC16653.1"/>
    <property type="molecule type" value="Genomic_DNA"/>
</dbReference>
<protein>
    <submittedName>
        <fullName evidence="1">Uncharacterized protein</fullName>
    </submittedName>
</protein>
<reference evidence="1 2" key="1">
    <citation type="submission" date="2019-05" db="EMBL/GenBank/DDBJ databases">
        <title>Another draft genome of Portunus trituberculatus and its Hox gene families provides insights of decapod evolution.</title>
        <authorList>
            <person name="Jeong J.-H."/>
            <person name="Song I."/>
            <person name="Kim S."/>
            <person name="Choi T."/>
            <person name="Kim D."/>
            <person name="Ryu S."/>
            <person name="Kim W."/>
        </authorList>
    </citation>
    <scope>NUCLEOTIDE SEQUENCE [LARGE SCALE GENOMIC DNA]</scope>
    <source>
        <tissue evidence="1">Muscle</tissue>
    </source>
</reference>
<name>A0A5B7D5X4_PORTR</name>
<dbReference type="AlphaFoldDB" id="A0A5B7D5X4"/>
<dbReference type="Proteomes" id="UP000324222">
    <property type="component" value="Unassembled WGS sequence"/>
</dbReference>
<sequence length="74" mass="7935">MTPFAGRAFCLHAGPTFTQHTSHEKKKEGRLATALWVTKPPVPPACLSPFQSLPAPATPFMCLLPSPDRASSTC</sequence>